<dbReference type="InterPro" id="IPR001714">
    <property type="entry name" value="Pept_M24_MAP"/>
</dbReference>
<dbReference type="HAMAP" id="MF_01974">
    <property type="entry name" value="MetAP_1"/>
    <property type="match status" value="1"/>
</dbReference>
<sequence length="247" mass="26893">MITIKSEAELDSMRSAGRIVANVLKELEKIIKPGITTKELDEFAEEYIIKNGGIPSFKGLYGYPASICTSINDEVVHGIPGLRRLENGDIISIDVGVCVDGLHADAARTFAVGEISETAKLLIKTTEESFFEGIKNAVAGRRIGDISNSIQKYVESRGFSVVRDLVGHGIGRKFHESPQVPNFGKAGVGIRLIKNMTLAIEPMVNEGTFRVYTAEDGWTVKTLDGKLSAHYENTIVITEGLPEIITL</sequence>
<keyword evidence="2 6" id="KW-0031">Aminopeptidase</keyword>
<feature type="domain" description="Peptidase M24" evidence="8">
    <location>
        <begin position="12"/>
        <end position="239"/>
    </location>
</feature>
<feature type="binding site" evidence="6">
    <location>
        <position position="77"/>
    </location>
    <ligand>
        <name>substrate</name>
    </ligand>
</feature>
<dbReference type="EMBL" id="CP113865">
    <property type="protein sequence ID" value="WAM34661.1"/>
    <property type="molecule type" value="Genomic_DNA"/>
</dbReference>
<evidence type="ECO:0000256" key="3">
    <source>
        <dbReference type="ARBA" id="ARBA00022670"/>
    </source>
</evidence>
<comment type="cofactor">
    <cofactor evidence="6">
        <name>Co(2+)</name>
        <dbReference type="ChEBI" id="CHEBI:48828"/>
    </cofactor>
    <cofactor evidence="6">
        <name>Zn(2+)</name>
        <dbReference type="ChEBI" id="CHEBI:29105"/>
    </cofactor>
    <cofactor evidence="6">
        <name>Mn(2+)</name>
        <dbReference type="ChEBI" id="CHEBI:29035"/>
    </cofactor>
    <cofactor evidence="6">
        <name>Fe(2+)</name>
        <dbReference type="ChEBI" id="CHEBI:29033"/>
    </cofactor>
    <text evidence="6">Binds 2 divalent metal cations per subunit. Has a high-affinity and a low affinity metal-binding site. The true nature of the physiological cofactor is under debate. The enzyme is active with cobalt, zinc, manganese or divalent iron ions. Most likely, methionine aminopeptidases function as mononuclear Fe(2+)-metalloproteases under physiological conditions, and the catalytically relevant metal-binding site has been assigned to the histidine-containing high-affinity site.</text>
</comment>
<dbReference type="SUPFAM" id="SSF55920">
    <property type="entry name" value="Creatinase/aminopeptidase"/>
    <property type="match status" value="1"/>
</dbReference>
<dbReference type="InterPro" id="IPR000994">
    <property type="entry name" value="Pept_M24"/>
</dbReference>
<name>A0ABY7BRD8_9FIRM</name>
<keyword evidence="5 6" id="KW-0378">Hydrolase</keyword>
<dbReference type="PANTHER" id="PTHR43330">
    <property type="entry name" value="METHIONINE AMINOPEPTIDASE"/>
    <property type="match status" value="1"/>
</dbReference>
<evidence type="ECO:0000256" key="1">
    <source>
        <dbReference type="ARBA" id="ARBA00002521"/>
    </source>
</evidence>
<gene>
    <name evidence="6 9" type="primary">map</name>
    <name evidence="9" type="ORF">OTK00_000882</name>
</gene>
<keyword evidence="4 6" id="KW-0479">Metal-binding</keyword>
<dbReference type="EC" id="3.4.11.18" evidence="6 7"/>
<dbReference type="NCBIfam" id="TIGR00500">
    <property type="entry name" value="met_pdase_I"/>
    <property type="match status" value="1"/>
</dbReference>
<feature type="binding site" evidence="6">
    <location>
        <position position="175"/>
    </location>
    <ligand>
        <name>substrate</name>
    </ligand>
</feature>
<dbReference type="InterPro" id="IPR002467">
    <property type="entry name" value="Pept_M24A_MAP1"/>
</dbReference>
<evidence type="ECO:0000256" key="6">
    <source>
        <dbReference type="HAMAP-Rule" id="MF_01974"/>
    </source>
</evidence>
<evidence type="ECO:0000256" key="4">
    <source>
        <dbReference type="ARBA" id="ARBA00022723"/>
    </source>
</evidence>
<feature type="binding site" evidence="6">
    <location>
        <position position="105"/>
    </location>
    <ligand>
        <name>a divalent metal cation</name>
        <dbReference type="ChEBI" id="CHEBI:60240"/>
        <label>1</label>
    </ligand>
</feature>
<comment type="subunit">
    <text evidence="6">Monomer.</text>
</comment>
<comment type="function">
    <text evidence="1 6">Removes the N-terminal methionine from nascent proteins. The N-terminal methionine is often cleaved when the second residue in the primary sequence is small and uncharged (Met-Ala-, Cys, Gly, Pro, Ser, Thr, or Val). Requires deformylation of the N(alpha)-formylated initiator methionine before it can be hydrolyzed.</text>
</comment>
<protein>
    <recommendedName>
        <fullName evidence="6 7">Methionine aminopeptidase</fullName>
        <shortName evidence="6">MAP</shortName>
        <shortName evidence="6">MetAP</shortName>
        <ecNumber evidence="6 7">3.4.11.18</ecNumber>
    </recommendedName>
    <alternativeName>
        <fullName evidence="6">Peptidase M</fullName>
    </alternativeName>
</protein>
<evidence type="ECO:0000256" key="2">
    <source>
        <dbReference type="ARBA" id="ARBA00022438"/>
    </source>
</evidence>
<dbReference type="PANTHER" id="PTHR43330:SF27">
    <property type="entry name" value="METHIONINE AMINOPEPTIDASE"/>
    <property type="match status" value="1"/>
</dbReference>
<dbReference type="PRINTS" id="PR00599">
    <property type="entry name" value="MAPEPTIDASE"/>
</dbReference>
<comment type="catalytic activity">
    <reaction evidence="6 7">
        <text>Release of N-terminal amino acids, preferentially methionine, from peptides and arylamides.</text>
        <dbReference type="EC" id="3.4.11.18"/>
    </reaction>
</comment>
<feature type="binding site" evidence="6">
    <location>
        <position position="105"/>
    </location>
    <ligand>
        <name>a divalent metal cation</name>
        <dbReference type="ChEBI" id="CHEBI:60240"/>
        <label>2</label>
        <note>catalytic</note>
    </ligand>
</feature>
<proteinExistence type="inferred from homology"/>
<dbReference type="Proteomes" id="UP001164909">
    <property type="component" value="Chromosome"/>
</dbReference>
<feature type="binding site" evidence="6">
    <location>
        <position position="232"/>
    </location>
    <ligand>
        <name>a divalent metal cation</name>
        <dbReference type="ChEBI" id="CHEBI:60240"/>
        <label>2</label>
        <note>catalytic</note>
    </ligand>
</feature>
<dbReference type="CDD" id="cd01086">
    <property type="entry name" value="MetAP1"/>
    <property type="match status" value="1"/>
</dbReference>
<comment type="similarity">
    <text evidence="6">Belongs to the peptidase M24A family. Methionine aminopeptidase type 1 subfamily.</text>
</comment>
<keyword evidence="3 6" id="KW-0645">Protease</keyword>
<dbReference type="Gene3D" id="3.90.230.10">
    <property type="entry name" value="Creatinase/methionine aminopeptidase superfamily"/>
    <property type="match status" value="1"/>
</dbReference>
<evidence type="ECO:0000313" key="9">
    <source>
        <dbReference type="EMBL" id="WAM34661.1"/>
    </source>
</evidence>
<feature type="binding site" evidence="6">
    <location>
        <position position="168"/>
    </location>
    <ligand>
        <name>a divalent metal cation</name>
        <dbReference type="ChEBI" id="CHEBI:60240"/>
        <label>2</label>
        <note>catalytic</note>
    </ligand>
</feature>
<dbReference type="RefSeq" id="WP_045169223.1">
    <property type="nucleotide sequence ID" value="NZ_CP113865.1"/>
</dbReference>
<dbReference type="InterPro" id="IPR036005">
    <property type="entry name" value="Creatinase/aminopeptidase-like"/>
</dbReference>
<keyword evidence="10" id="KW-1185">Reference proteome</keyword>
<evidence type="ECO:0000259" key="8">
    <source>
        <dbReference type="Pfam" id="PF00557"/>
    </source>
</evidence>
<dbReference type="Pfam" id="PF00557">
    <property type="entry name" value="Peptidase_M24"/>
    <property type="match status" value="1"/>
</dbReference>
<organism evidence="9 10">
    <name type="scientific">Caldicellulosiruptor morganii</name>
    <dbReference type="NCBI Taxonomy" id="1387555"/>
    <lineage>
        <taxon>Bacteria</taxon>
        <taxon>Bacillati</taxon>
        <taxon>Bacillota</taxon>
        <taxon>Bacillota incertae sedis</taxon>
        <taxon>Caldicellulosiruptorales</taxon>
        <taxon>Caldicellulosiruptoraceae</taxon>
        <taxon>Caldicellulosiruptor</taxon>
    </lineage>
</organism>
<feature type="binding site" evidence="6">
    <location>
        <position position="201"/>
    </location>
    <ligand>
        <name>a divalent metal cation</name>
        <dbReference type="ChEBI" id="CHEBI:60240"/>
        <label>2</label>
        <note>catalytic</note>
    </ligand>
</feature>
<evidence type="ECO:0000256" key="7">
    <source>
        <dbReference type="RuleBase" id="RU003653"/>
    </source>
</evidence>
<feature type="binding site" evidence="6">
    <location>
        <position position="94"/>
    </location>
    <ligand>
        <name>a divalent metal cation</name>
        <dbReference type="ChEBI" id="CHEBI:60240"/>
        <label>1</label>
    </ligand>
</feature>
<accession>A0ABY7BRD8</accession>
<dbReference type="GO" id="GO:0004239">
    <property type="term" value="F:initiator methionyl aminopeptidase activity"/>
    <property type="evidence" value="ECO:0007669"/>
    <property type="project" value="UniProtKB-EC"/>
</dbReference>
<evidence type="ECO:0000256" key="5">
    <source>
        <dbReference type="ARBA" id="ARBA00022801"/>
    </source>
</evidence>
<reference evidence="9" key="1">
    <citation type="submission" date="2022-12" db="EMBL/GenBank/DDBJ databases">
        <authorList>
            <person name="Bing R.G."/>
            <person name="Willard D.J."/>
            <person name="Manesh M.J.H."/>
            <person name="Laemthong T."/>
            <person name="Crosby J.R."/>
            <person name="Kelly R.M."/>
        </authorList>
    </citation>
    <scope>NUCLEOTIDE SEQUENCE</scope>
    <source>
        <strain evidence="9">DSM 8990</strain>
    </source>
</reference>
<evidence type="ECO:0000313" key="10">
    <source>
        <dbReference type="Proteomes" id="UP001164909"/>
    </source>
</evidence>
<feature type="binding site" evidence="6">
    <location>
        <position position="232"/>
    </location>
    <ligand>
        <name>a divalent metal cation</name>
        <dbReference type="ChEBI" id="CHEBI:60240"/>
        <label>1</label>
    </ligand>
</feature>